<keyword evidence="3" id="KW-0378">Hydrolase</keyword>
<gene>
    <name evidence="7" type="ORF">D1013_04735</name>
</gene>
<dbReference type="Proteomes" id="UP000276309">
    <property type="component" value="Chromosome"/>
</dbReference>
<dbReference type="SMART" id="SM00047">
    <property type="entry name" value="LYZ2"/>
    <property type="match status" value="1"/>
</dbReference>
<dbReference type="SMART" id="SM00257">
    <property type="entry name" value="LysM"/>
    <property type="match status" value="1"/>
</dbReference>
<dbReference type="GO" id="GO:0031640">
    <property type="term" value="P:killing of cells of another organism"/>
    <property type="evidence" value="ECO:0007669"/>
    <property type="project" value="UniProtKB-KW"/>
</dbReference>
<dbReference type="InterPro" id="IPR036779">
    <property type="entry name" value="LysM_dom_sf"/>
</dbReference>
<evidence type="ECO:0000256" key="3">
    <source>
        <dbReference type="ARBA" id="ARBA00022801"/>
    </source>
</evidence>
<evidence type="ECO:0000256" key="4">
    <source>
        <dbReference type="ARBA" id="ARBA00032108"/>
    </source>
</evidence>
<dbReference type="InterPro" id="IPR002901">
    <property type="entry name" value="MGlyc_endo_b_GlcNAc-like_dom"/>
</dbReference>
<evidence type="ECO:0000259" key="6">
    <source>
        <dbReference type="PROSITE" id="PS51782"/>
    </source>
</evidence>
<dbReference type="GO" id="GO:0004040">
    <property type="term" value="F:amidase activity"/>
    <property type="evidence" value="ECO:0007669"/>
    <property type="project" value="InterPro"/>
</dbReference>
<dbReference type="RefSeq" id="WP_121847786.1">
    <property type="nucleotide sequence ID" value="NZ_CP032050.1"/>
</dbReference>
<organism evidence="7 8">
    <name type="scientific">Euzebyella marina</name>
    <dbReference type="NCBI Taxonomy" id="1761453"/>
    <lineage>
        <taxon>Bacteria</taxon>
        <taxon>Pseudomonadati</taxon>
        <taxon>Bacteroidota</taxon>
        <taxon>Flavobacteriia</taxon>
        <taxon>Flavobacteriales</taxon>
        <taxon>Flavobacteriaceae</taxon>
        <taxon>Euzebyella</taxon>
    </lineage>
</organism>
<evidence type="ECO:0000256" key="5">
    <source>
        <dbReference type="SAM" id="MobiDB-lite"/>
    </source>
</evidence>
<feature type="region of interest" description="Disordered" evidence="5">
    <location>
        <begin position="25"/>
        <end position="44"/>
    </location>
</feature>
<dbReference type="SUPFAM" id="SSF54106">
    <property type="entry name" value="LysM domain"/>
    <property type="match status" value="1"/>
</dbReference>
<dbReference type="EMBL" id="CP032050">
    <property type="protein sequence ID" value="AYN66734.1"/>
    <property type="molecule type" value="Genomic_DNA"/>
</dbReference>
<dbReference type="PANTHER" id="PTHR33308">
    <property type="entry name" value="PEPTIDOGLYCAN HYDROLASE FLGJ"/>
    <property type="match status" value="1"/>
</dbReference>
<evidence type="ECO:0000313" key="7">
    <source>
        <dbReference type="EMBL" id="AYN66734.1"/>
    </source>
</evidence>
<dbReference type="Pfam" id="PF01476">
    <property type="entry name" value="LysM"/>
    <property type="match status" value="1"/>
</dbReference>
<dbReference type="KEGG" id="emar:D1013_04735"/>
<sequence>MRVTRRLLLLALLGIIFIGCKTKRTVSGNSDRGRYKSPPKVAEVKKEEKKKDDGLYVMPEDTGKFILFQIDSPEEYIKTFSEIAQMEMKAYGIPASITLAQGLLESGFGKGELAKKTNNHFGIKCHTGWQGDYDFHDDDEKGECFRKYNHPMYSYRDHSIFLKNRSRYAFLFDYPIDDYKRWAKGLRQAGYATDKRYPQKLIALIERHQLHRYDVDVVGEGYGKQRADAVIAKAETDFHVVQPGDTLYSLSKRYAVTVDELMRWNYMYDTNLSVGQKLTVKTDNYNK</sequence>
<evidence type="ECO:0000313" key="8">
    <source>
        <dbReference type="Proteomes" id="UP000276309"/>
    </source>
</evidence>
<feature type="domain" description="LysM" evidence="6">
    <location>
        <begin position="237"/>
        <end position="280"/>
    </location>
</feature>
<dbReference type="OrthoDB" id="977752at2"/>
<proteinExistence type="predicted"/>
<accession>A0A3G2L387</accession>
<name>A0A3G2L387_9FLAO</name>
<protein>
    <recommendedName>
        <fullName evidence="4">Peptidoglycan hydrolase</fullName>
    </recommendedName>
</protein>
<dbReference type="PROSITE" id="PS51257">
    <property type="entry name" value="PROKAR_LIPOPROTEIN"/>
    <property type="match status" value="1"/>
</dbReference>
<dbReference type="Pfam" id="PF01832">
    <property type="entry name" value="Glucosaminidase"/>
    <property type="match status" value="1"/>
</dbReference>
<dbReference type="PROSITE" id="PS51782">
    <property type="entry name" value="LYSM"/>
    <property type="match status" value="1"/>
</dbReference>
<evidence type="ECO:0000256" key="1">
    <source>
        <dbReference type="ARBA" id="ARBA00022529"/>
    </source>
</evidence>
<dbReference type="PANTHER" id="PTHR33308:SF9">
    <property type="entry name" value="PEPTIDOGLYCAN HYDROLASE FLGJ"/>
    <property type="match status" value="1"/>
</dbReference>
<dbReference type="Gene3D" id="1.10.530.10">
    <property type="match status" value="1"/>
</dbReference>
<dbReference type="Gene3D" id="3.10.350.10">
    <property type="entry name" value="LysM domain"/>
    <property type="match status" value="1"/>
</dbReference>
<dbReference type="InterPro" id="IPR018392">
    <property type="entry name" value="LysM"/>
</dbReference>
<reference evidence="7 8" key="1">
    <citation type="submission" date="2018-08" db="EMBL/GenBank/DDBJ databases">
        <title>The reduced genetic potential of extracellular carbohydrate catabolism in Euzebyella marina RN62, a Flavobacteriia bacterium isolated from the hadal water.</title>
        <authorList>
            <person name="Xue C."/>
        </authorList>
    </citation>
    <scope>NUCLEOTIDE SEQUENCE [LARGE SCALE GENOMIC DNA]</scope>
    <source>
        <strain evidence="7 8">RN62</strain>
    </source>
</reference>
<dbReference type="InterPro" id="IPR051056">
    <property type="entry name" value="Glycosyl_Hydrolase_73"/>
</dbReference>
<dbReference type="CDD" id="cd00118">
    <property type="entry name" value="LysM"/>
    <property type="match status" value="1"/>
</dbReference>
<dbReference type="AlphaFoldDB" id="A0A3G2L387"/>
<dbReference type="GO" id="GO:0042742">
    <property type="term" value="P:defense response to bacterium"/>
    <property type="evidence" value="ECO:0007669"/>
    <property type="project" value="UniProtKB-KW"/>
</dbReference>
<keyword evidence="1" id="KW-0929">Antimicrobial</keyword>
<evidence type="ECO:0000256" key="2">
    <source>
        <dbReference type="ARBA" id="ARBA00022638"/>
    </source>
</evidence>
<keyword evidence="8" id="KW-1185">Reference proteome</keyword>
<keyword evidence="2" id="KW-0081">Bacteriolytic enzyme</keyword>